<keyword evidence="3" id="KW-1185">Reference proteome</keyword>
<evidence type="ECO:0000256" key="1">
    <source>
        <dbReference type="SAM" id="SignalP"/>
    </source>
</evidence>
<protein>
    <submittedName>
        <fullName evidence="2">TAXI family TRAP transporter solute-binding subunit</fullName>
    </submittedName>
</protein>
<accession>A0A547Q6J9</accession>
<evidence type="ECO:0000313" key="2">
    <source>
        <dbReference type="EMBL" id="TRD22016.1"/>
    </source>
</evidence>
<dbReference type="AlphaFoldDB" id="A0A547Q6J9"/>
<dbReference type="OrthoDB" id="9776669at2"/>
<feature type="chain" id="PRO_5022186462" evidence="1">
    <location>
        <begin position="26"/>
        <end position="346"/>
    </location>
</feature>
<evidence type="ECO:0000313" key="3">
    <source>
        <dbReference type="Proteomes" id="UP000318590"/>
    </source>
</evidence>
<dbReference type="Pfam" id="PF16868">
    <property type="entry name" value="NMT1_3"/>
    <property type="match status" value="1"/>
</dbReference>
<organism evidence="2 3">
    <name type="scientific">Palleronia caenipelagi</name>
    <dbReference type="NCBI Taxonomy" id="2489174"/>
    <lineage>
        <taxon>Bacteria</taxon>
        <taxon>Pseudomonadati</taxon>
        <taxon>Pseudomonadota</taxon>
        <taxon>Alphaproteobacteria</taxon>
        <taxon>Rhodobacterales</taxon>
        <taxon>Roseobacteraceae</taxon>
        <taxon>Palleronia</taxon>
    </lineage>
</organism>
<comment type="caution">
    <text evidence="2">The sequence shown here is derived from an EMBL/GenBank/DDBJ whole genome shotgun (WGS) entry which is preliminary data.</text>
</comment>
<dbReference type="InterPro" id="IPR011852">
    <property type="entry name" value="TRAP_TAXI"/>
</dbReference>
<dbReference type="EMBL" id="VFSV01000008">
    <property type="protein sequence ID" value="TRD22016.1"/>
    <property type="molecule type" value="Genomic_DNA"/>
</dbReference>
<sequence>MWGRVMRVTLLAGMVFGLSAGQALPQSIDANILTGGASGTYIQIGRDISAVLPADGVDLIVNESNGSLENIYGVYKRPQTQLGIVQNDVLDFIRNLKASDAELNSLAAKVRLVMPLYNEEIHLVARPGLAGLSDLSQARVSVGPQDSGSQLTASLLLDATGVTPRKTVSLSTTEALEAFLAGDIDAFFYVGGAPLKLLADPRLTPENSQLLPLDDPRLADYYVSSTIPAGTYAFQPTDYNGLAVKAVLMTYDFSSNPSSYFKQSCAIVTDVTRAVWENIDALKQSGHPKWQAVDLQDVPPGWEKDECVRRGEQLATGGDTVFSDPSQCGEIVNPITRQLCLSQTAK</sequence>
<dbReference type="NCBIfam" id="TIGR02122">
    <property type="entry name" value="TRAP_TAXI"/>
    <property type="match status" value="1"/>
</dbReference>
<gene>
    <name evidence="2" type="ORF">FEV53_06480</name>
</gene>
<reference evidence="2 3" key="1">
    <citation type="submission" date="2019-06" db="EMBL/GenBank/DDBJ databases">
        <title>Paenimaribius caenipelagi gen. nov., sp. nov., isolated from a tidal flat.</title>
        <authorList>
            <person name="Yoon J.-H."/>
        </authorList>
    </citation>
    <scope>NUCLEOTIDE SEQUENCE [LARGE SCALE GENOMIC DNA]</scope>
    <source>
        <strain evidence="2 3">JBTF-M29</strain>
    </source>
</reference>
<proteinExistence type="predicted"/>
<keyword evidence="1" id="KW-0732">Signal</keyword>
<dbReference type="SUPFAM" id="SSF53850">
    <property type="entry name" value="Periplasmic binding protein-like II"/>
    <property type="match status" value="1"/>
</dbReference>
<feature type="signal peptide" evidence="1">
    <location>
        <begin position="1"/>
        <end position="25"/>
    </location>
</feature>
<dbReference type="Gene3D" id="3.40.190.10">
    <property type="entry name" value="Periplasmic binding protein-like II"/>
    <property type="match status" value="2"/>
</dbReference>
<dbReference type="PANTHER" id="PTHR42941">
    <property type="entry name" value="SLL1037 PROTEIN"/>
    <property type="match status" value="1"/>
</dbReference>
<dbReference type="Proteomes" id="UP000318590">
    <property type="component" value="Unassembled WGS sequence"/>
</dbReference>
<name>A0A547Q6J9_9RHOB</name>
<dbReference type="PANTHER" id="PTHR42941:SF1">
    <property type="entry name" value="SLL1037 PROTEIN"/>
    <property type="match status" value="1"/>
</dbReference>